<gene>
    <name evidence="10" type="ORF">HKK74_16385</name>
</gene>
<evidence type="ECO:0000259" key="8">
    <source>
        <dbReference type="Pfam" id="PF00482"/>
    </source>
</evidence>
<evidence type="ECO:0000256" key="6">
    <source>
        <dbReference type="SAM" id="Phobius"/>
    </source>
</evidence>
<keyword evidence="3 6" id="KW-0812">Transmembrane</keyword>
<dbReference type="Proteomes" id="UP000805614">
    <property type="component" value="Unassembled WGS sequence"/>
</dbReference>
<evidence type="ECO:0000256" key="4">
    <source>
        <dbReference type="ARBA" id="ARBA00022989"/>
    </source>
</evidence>
<proteinExistence type="predicted"/>
<reference evidence="10 11" key="1">
    <citation type="submission" date="2020-06" db="EMBL/GenBank/DDBJ databases">
        <title>Actinomadura xiongansis sp. nov., isolated from soil of Baiyangdian.</title>
        <authorList>
            <person name="Zhang X."/>
        </authorList>
    </citation>
    <scope>NUCLEOTIDE SEQUENCE [LARGE SCALE GENOMIC DNA]</scope>
    <source>
        <strain evidence="10 11">HBUM206468</strain>
    </source>
</reference>
<keyword evidence="5 6" id="KW-0472">Membrane</keyword>
<feature type="transmembrane region" description="Helical" evidence="6">
    <location>
        <begin position="258"/>
        <end position="280"/>
    </location>
</feature>
<evidence type="ECO:0000313" key="11">
    <source>
        <dbReference type="Proteomes" id="UP000805614"/>
    </source>
</evidence>
<organism evidence="10 11">
    <name type="scientific">Actinomadura alba</name>
    <dbReference type="NCBI Taxonomy" id="406431"/>
    <lineage>
        <taxon>Bacteria</taxon>
        <taxon>Bacillati</taxon>
        <taxon>Actinomycetota</taxon>
        <taxon>Actinomycetes</taxon>
        <taxon>Streptosporangiales</taxon>
        <taxon>Thermomonosporaceae</taxon>
        <taxon>Actinomadura</taxon>
    </lineage>
</organism>
<evidence type="ECO:0000313" key="10">
    <source>
        <dbReference type="EMBL" id="MBC6467069.1"/>
    </source>
</evidence>
<keyword evidence="7" id="KW-0732">Signal</keyword>
<keyword evidence="2" id="KW-1003">Cell membrane</keyword>
<feature type="transmembrane region" description="Helical" evidence="6">
    <location>
        <begin position="117"/>
        <end position="135"/>
    </location>
</feature>
<dbReference type="Pfam" id="PF00482">
    <property type="entry name" value="T2SSF"/>
    <property type="match status" value="1"/>
</dbReference>
<keyword evidence="11" id="KW-1185">Reference proteome</keyword>
<accession>A0ABR7LR46</accession>
<dbReference type="InterPro" id="IPR042094">
    <property type="entry name" value="T2SS_GspF_sf"/>
</dbReference>
<evidence type="ECO:0000256" key="1">
    <source>
        <dbReference type="ARBA" id="ARBA00004651"/>
    </source>
</evidence>
<dbReference type="PANTHER" id="PTHR35007">
    <property type="entry name" value="INTEGRAL MEMBRANE PROTEIN-RELATED"/>
    <property type="match status" value="1"/>
</dbReference>
<evidence type="ECO:0000256" key="3">
    <source>
        <dbReference type="ARBA" id="ARBA00022692"/>
    </source>
</evidence>
<evidence type="ECO:0000256" key="5">
    <source>
        <dbReference type="ARBA" id="ARBA00023136"/>
    </source>
</evidence>
<keyword evidence="4 6" id="KW-1133">Transmembrane helix</keyword>
<comment type="caution">
    <text evidence="10">The sequence shown here is derived from an EMBL/GenBank/DDBJ whole genome shotgun (WGS) entry which is preliminary data.</text>
</comment>
<evidence type="ECO:0000256" key="7">
    <source>
        <dbReference type="SAM" id="SignalP"/>
    </source>
</evidence>
<dbReference type="EMBL" id="JABVEC010000011">
    <property type="protein sequence ID" value="MBC6467069.1"/>
    <property type="molecule type" value="Genomic_DNA"/>
</dbReference>
<dbReference type="PANTHER" id="PTHR35007:SF2">
    <property type="entry name" value="PILUS ASSEMBLE PROTEIN"/>
    <property type="match status" value="1"/>
</dbReference>
<sequence length="291" mass="31314">MATAAAFCLVAFVWGVHLRAAPQPAGQDLAVQAKPARRKGLGPLGPVTDLLGGPLAPLVLRFVTPAARGRLRLRIQRAGRPNGMTVDDYARDKAGCILFYGSVGLFLISSGQLPIGLFLIIAGLLQTDVVLWGMARDRQAAIQKALPDFLDVLTVTVSAGLGFRHALERVSETMPGALSEEMTTALKQMELGAPLRDAFVELRQRNASESLASFVTAILQAEELGAPLARALTEISIDMRQDAHQHARRRAQKAEPQVTLITSFLMLPGVLLLIFGLLWFSSEGAFSRVLG</sequence>
<dbReference type="Pfam" id="PF19359">
    <property type="entry name" value="DUF5936"/>
    <property type="match status" value="1"/>
</dbReference>
<dbReference type="InterPro" id="IPR045980">
    <property type="entry name" value="DUF5936"/>
</dbReference>
<comment type="subcellular location">
    <subcellularLocation>
        <location evidence="1">Cell membrane</location>
        <topology evidence="1">Multi-pass membrane protein</topology>
    </subcellularLocation>
</comment>
<dbReference type="RefSeq" id="WP_187244084.1">
    <property type="nucleotide sequence ID" value="NZ_JABVEC010000011.1"/>
</dbReference>
<feature type="signal peptide" evidence="7">
    <location>
        <begin position="1"/>
        <end position="20"/>
    </location>
</feature>
<evidence type="ECO:0000259" key="9">
    <source>
        <dbReference type="Pfam" id="PF19359"/>
    </source>
</evidence>
<protein>
    <submittedName>
        <fullName evidence="10">Type II secretion system F family protein</fullName>
    </submittedName>
</protein>
<dbReference type="InterPro" id="IPR018076">
    <property type="entry name" value="T2SS_GspF_dom"/>
</dbReference>
<dbReference type="Gene3D" id="1.20.81.30">
    <property type="entry name" value="Type II secretion system (T2SS), domain F"/>
    <property type="match status" value="1"/>
</dbReference>
<feature type="domain" description="Type II secretion system protein GspF" evidence="8">
    <location>
        <begin position="149"/>
        <end position="274"/>
    </location>
</feature>
<feature type="domain" description="DUF5936" evidence="9">
    <location>
        <begin position="2"/>
        <end position="138"/>
    </location>
</feature>
<name>A0ABR7LR46_9ACTN</name>
<feature type="chain" id="PRO_5047050997" evidence="7">
    <location>
        <begin position="21"/>
        <end position="291"/>
    </location>
</feature>
<evidence type="ECO:0000256" key="2">
    <source>
        <dbReference type="ARBA" id="ARBA00022475"/>
    </source>
</evidence>